<evidence type="ECO:0000313" key="3">
    <source>
        <dbReference type="EMBL" id="GMS82951.1"/>
    </source>
</evidence>
<gene>
    <name evidence="3" type="ORF">PENTCL1PPCAC_5126</name>
</gene>
<feature type="domain" description="BTB" evidence="2">
    <location>
        <begin position="65"/>
        <end position="142"/>
    </location>
</feature>
<proteinExistence type="predicted"/>
<name>A0AAV5SI24_9BILA</name>
<accession>A0AAV5SI24</accession>
<organism evidence="3 4">
    <name type="scientific">Pristionchus entomophagus</name>
    <dbReference type="NCBI Taxonomy" id="358040"/>
    <lineage>
        <taxon>Eukaryota</taxon>
        <taxon>Metazoa</taxon>
        <taxon>Ecdysozoa</taxon>
        <taxon>Nematoda</taxon>
        <taxon>Chromadorea</taxon>
        <taxon>Rhabditida</taxon>
        <taxon>Rhabditina</taxon>
        <taxon>Diplogasteromorpha</taxon>
        <taxon>Diplogasteroidea</taxon>
        <taxon>Neodiplogasteridae</taxon>
        <taxon>Pristionchus</taxon>
    </lineage>
</organism>
<dbReference type="Gene3D" id="3.30.710.10">
    <property type="entry name" value="Potassium Channel Kv1.1, Chain A"/>
    <property type="match status" value="1"/>
</dbReference>
<dbReference type="EMBL" id="BTSX01000002">
    <property type="protein sequence ID" value="GMS82951.1"/>
    <property type="molecule type" value="Genomic_DNA"/>
</dbReference>
<feature type="region of interest" description="Disordered" evidence="1">
    <location>
        <begin position="22"/>
        <end position="42"/>
    </location>
</feature>
<dbReference type="Proteomes" id="UP001432027">
    <property type="component" value="Unassembled WGS sequence"/>
</dbReference>
<dbReference type="AlphaFoldDB" id="A0AAV5SI24"/>
<keyword evidence="4" id="KW-1185">Reference proteome</keyword>
<reference evidence="3" key="1">
    <citation type="submission" date="2023-10" db="EMBL/GenBank/DDBJ databases">
        <title>Genome assembly of Pristionchus species.</title>
        <authorList>
            <person name="Yoshida K."/>
            <person name="Sommer R.J."/>
        </authorList>
    </citation>
    <scope>NUCLEOTIDE SEQUENCE</scope>
    <source>
        <strain evidence="3">RS0144</strain>
    </source>
</reference>
<feature type="non-terminal residue" evidence="3">
    <location>
        <position position="1"/>
    </location>
</feature>
<dbReference type="InterPro" id="IPR000210">
    <property type="entry name" value="BTB/POZ_dom"/>
</dbReference>
<sequence length="288" mass="32581">VHRSLQMGTDILIPEPPTCLPPASLPSGSTAPNSPTGAIESPTKLDRPFKIIVQRETFLIDSECMKKMSPIFSIMCYGKDFDKMELSREIVDEKSADVDVFLKAINEPSIISVRNFTTILRLANKYQVERLIDECEQFVLTNKLVLLKPDEVLTLLLACHDHHVSREAMVVLIRRLAEEEQTTFNRLKLSRFCPATLYGAVVGANLNLGQLRELEQMNGHFFKMERNKTRWRRSACDSCKSIAEQTAHCDGCKKTLCKTHATSIGCASEYGRRMTRELRANIVELDCD</sequence>
<dbReference type="SUPFAM" id="SSF54695">
    <property type="entry name" value="POZ domain"/>
    <property type="match status" value="1"/>
</dbReference>
<evidence type="ECO:0000256" key="1">
    <source>
        <dbReference type="SAM" id="MobiDB-lite"/>
    </source>
</evidence>
<comment type="caution">
    <text evidence="3">The sequence shown here is derived from an EMBL/GenBank/DDBJ whole genome shotgun (WGS) entry which is preliminary data.</text>
</comment>
<evidence type="ECO:0000259" key="2">
    <source>
        <dbReference type="Pfam" id="PF00651"/>
    </source>
</evidence>
<protein>
    <recommendedName>
        <fullName evidence="2">BTB domain-containing protein</fullName>
    </recommendedName>
</protein>
<dbReference type="Pfam" id="PF00651">
    <property type="entry name" value="BTB"/>
    <property type="match status" value="1"/>
</dbReference>
<feature type="compositionally biased region" description="Polar residues" evidence="1">
    <location>
        <begin position="26"/>
        <end position="36"/>
    </location>
</feature>
<dbReference type="InterPro" id="IPR011333">
    <property type="entry name" value="SKP1/BTB/POZ_sf"/>
</dbReference>
<evidence type="ECO:0000313" key="4">
    <source>
        <dbReference type="Proteomes" id="UP001432027"/>
    </source>
</evidence>